<proteinExistence type="predicted"/>
<dbReference type="AlphaFoldDB" id="A0A3M7QFZ3"/>
<accession>A0A3M7QFZ3</accession>
<dbReference type="EMBL" id="REGN01006265">
    <property type="protein sequence ID" value="RNA10199.1"/>
    <property type="molecule type" value="Genomic_DNA"/>
</dbReference>
<name>A0A3M7QFZ3_BRAPC</name>
<evidence type="ECO:0000313" key="2">
    <source>
        <dbReference type="Proteomes" id="UP000276133"/>
    </source>
</evidence>
<comment type="caution">
    <text evidence="1">The sequence shown here is derived from an EMBL/GenBank/DDBJ whole genome shotgun (WGS) entry which is preliminary data.</text>
</comment>
<organism evidence="1 2">
    <name type="scientific">Brachionus plicatilis</name>
    <name type="common">Marine rotifer</name>
    <name type="synonym">Brachionus muelleri</name>
    <dbReference type="NCBI Taxonomy" id="10195"/>
    <lineage>
        <taxon>Eukaryota</taxon>
        <taxon>Metazoa</taxon>
        <taxon>Spiralia</taxon>
        <taxon>Gnathifera</taxon>
        <taxon>Rotifera</taxon>
        <taxon>Eurotatoria</taxon>
        <taxon>Monogononta</taxon>
        <taxon>Pseudotrocha</taxon>
        <taxon>Ploima</taxon>
        <taxon>Brachionidae</taxon>
        <taxon>Brachionus</taxon>
    </lineage>
</organism>
<sequence>MFAGLVEQMISKDKLDNLLINKSLKNFLSAFEAFLANKIKKKQIEKKLIMVFLNLWKFRQFLFRPEKIFSNKKKLKKSVCAKSRKKKFQTIFSRMFIISVMPNMVLMERLNACTLAGFVGPPIQLVS</sequence>
<reference evidence="1 2" key="1">
    <citation type="journal article" date="2018" name="Sci. Rep.">
        <title>Genomic signatures of local adaptation to the degree of environmental predictability in rotifers.</title>
        <authorList>
            <person name="Franch-Gras L."/>
            <person name="Hahn C."/>
            <person name="Garcia-Roger E.M."/>
            <person name="Carmona M.J."/>
            <person name="Serra M."/>
            <person name="Gomez A."/>
        </authorList>
    </citation>
    <scope>NUCLEOTIDE SEQUENCE [LARGE SCALE GENOMIC DNA]</scope>
    <source>
        <strain evidence="1">HYR1</strain>
    </source>
</reference>
<gene>
    <name evidence="1" type="ORF">BpHYR1_012876</name>
</gene>
<evidence type="ECO:0000313" key="1">
    <source>
        <dbReference type="EMBL" id="RNA10199.1"/>
    </source>
</evidence>
<dbReference type="Proteomes" id="UP000276133">
    <property type="component" value="Unassembled WGS sequence"/>
</dbReference>
<protein>
    <submittedName>
        <fullName evidence="1">Uncharacterized protein</fullName>
    </submittedName>
</protein>
<keyword evidence="2" id="KW-1185">Reference proteome</keyword>